<dbReference type="Gene3D" id="4.10.320.10">
    <property type="entry name" value="E3-binding domain"/>
    <property type="match status" value="1"/>
</dbReference>
<dbReference type="EC" id="2.3.1.-" evidence="6"/>
<evidence type="ECO:0000256" key="6">
    <source>
        <dbReference type="RuleBase" id="RU003423"/>
    </source>
</evidence>
<keyword evidence="3 6" id="KW-0808">Transferase</keyword>
<evidence type="ECO:0000259" key="9">
    <source>
        <dbReference type="PROSITE" id="PS51826"/>
    </source>
</evidence>
<evidence type="ECO:0000259" key="8">
    <source>
        <dbReference type="PROSITE" id="PS50968"/>
    </source>
</evidence>
<dbReference type="InterPro" id="IPR004167">
    <property type="entry name" value="PSBD"/>
</dbReference>
<evidence type="ECO:0000256" key="4">
    <source>
        <dbReference type="ARBA" id="ARBA00022823"/>
    </source>
</evidence>
<dbReference type="InterPro" id="IPR023213">
    <property type="entry name" value="CAT-like_dom_sf"/>
</dbReference>
<evidence type="ECO:0000256" key="1">
    <source>
        <dbReference type="ARBA" id="ARBA00001938"/>
    </source>
</evidence>
<name>A0ABN0XKM7_9LACT</name>
<dbReference type="InterPro" id="IPR036625">
    <property type="entry name" value="E3-bd_dom_sf"/>
</dbReference>
<comment type="similarity">
    <text evidence="2 6">Belongs to the 2-oxoacid dehydrogenase family.</text>
</comment>
<dbReference type="Proteomes" id="UP001501166">
    <property type="component" value="Unassembled WGS sequence"/>
</dbReference>
<keyword evidence="5 6" id="KW-0012">Acyltransferase</keyword>
<feature type="compositionally biased region" description="Acidic residues" evidence="7">
    <location>
        <begin position="74"/>
        <end position="104"/>
    </location>
</feature>
<feature type="compositionally biased region" description="Basic and acidic residues" evidence="7">
    <location>
        <begin position="213"/>
        <end position="224"/>
    </location>
</feature>
<dbReference type="PROSITE" id="PS00189">
    <property type="entry name" value="LIPOYL"/>
    <property type="match status" value="1"/>
</dbReference>
<dbReference type="EMBL" id="BAAACW010000112">
    <property type="protein sequence ID" value="GAA0366279.1"/>
    <property type="molecule type" value="Genomic_DNA"/>
</dbReference>
<protein>
    <recommendedName>
        <fullName evidence="6">Dihydrolipoamide acetyltransferase component of pyruvate dehydrogenase complex</fullName>
        <ecNumber evidence="6">2.3.1.-</ecNumber>
    </recommendedName>
</protein>
<feature type="domain" description="Peripheral subunit-binding (PSBD)" evidence="9">
    <location>
        <begin position="138"/>
        <end position="175"/>
    </location>
</feature>
<feature type="compositionally biased region" description="Polar residues" evidence="7">
    <location>
        <begin position="183"/>
        <end position="193"/>
    </location>
</feature>
<evidence type="ECO:0000256" key="2">
    <source>
        <dbReference type="ARBA" id="ARBA00007317"/>
    </source>
</evidence>
<reference evidence="10 11" key="1">
    <citation type="journal article" date="2019" name="Int. J. Syst. Evol. Microbiol.">
        <title>The Global Catalogue of Microorganisms (GCM) 10K type strain sequencing project: providing services to taxonomists for standard genome sequencing and annotation.</title>
        <authorList>
            <consortium name="The Broad Institute Genomics Platform"/>
            <consortium name="The Broad Institute Genome Sequencing Center for Infectious Disease"/>
            <person name="Wu L."/>
            <person name="Ma J."/>
        </authorList>
    </citation>
    <scope>NUCLEOTIDE SEQUENCE [LARGE SCALE GENOMIC DNA]</scope>
    <source>
        <strain evidence="10 11">JCM 12662</strain>
    </source>
</reference>
<dbReference type="PROSITE" id="PS50968">
    <property type="entry name" value="BIOTINYL_LIPOYL"/>
    <property type="match status" value="1"/>
</dbReference>
<keyword evidence="11" id="KW-1185">Reference proteome</keyword>
<feature type="domain" description="Lipoyl-binding" evidence="8">
    <location>
        <begin position="2"/>
        <end position="77"/>
    </location>
</feature>
<dbReference type="RefSeq" id="WP_343755872.1">
    <property type="nucleotide sequence ID" value="NZ_BAAACW010000112.1"/>
</dbReference>
<keyword evidence="4 6" id="KW-0450">Lipoyl</keyword>
<dbReference type="Gene3D" id="2.40.50.100">
    <property type="match status" value="1"/>
</dbReference>
<evidence type="ECO:0000256" key="3">
    <source>
        <dbReference type="ARBA" id="ARBA00022679"/>
    </source>
</evidence>
<dbReference type="SUPFAM" id="SSF51230">
    <property type="entry name" value="Single hybrid motif"/>
    <property type="match status" value="1"/>
</dbReference>
<proteinExistence type="inferred from homology"/>
<dbReference type="InterPro" id="IPR003016">
    <property type="entry name" value="2-oxoA_DH_lipoyl-BS"/>
</dbReference>
<dbReference type="SUPFAM" id="SSF52777">
    <property type="entry name" value="CoA-dependent acyltransferases"/>
    <property type="match status" value="1"/>
</dbReference>
<dbReference type="Pfam" id="PF00198">
    <property type="entry name" value="2-oxoacid_dh"/>
    <property type="match status" value="1"/>
</dbReference>
<evidence type="ECO:0000313" key="11">
    <source>
        <dbReference type="Proteomes" id="UP001501166"/>
    </source>
</evidence>
<dbReference type="PANTHER" id="PTHR43178">
    <property type="entry name" value="DIHYDROLIPOAMIDE ACETYLTRANSFERASE COMPONENT OF PYRUVATE DEHYDROGENASE COMPLEX"/>
    <property type="match status" value="1"/>
</dbReference>
<comment type="cofactor">
    <cofactor evidence="1 6">
        <name>(R)-lipoate</name>
        <dbReference type="ChEBI" id="CHEBI:83088"/>
    </cofactor>
</comment>
<dbReference type="InterPro" id="IPR000089">
    <property type="entry name" value="Biotin_lipoyl"/>
</dbReference>
<dbReference type="InterPro" id="IPR011053">
    <property type="entry name" value="Single_hybrid_motif"/>
</dbReference>
<dbReference type="PANTHER" id="PTHR43178:SF5">
    <property type="entry name" value="LIPOAMIDE ACYLTRANSFERASE COMPONENT OF BRANCHED-CHAIN ALPHA-KETO ACID DEHYDROGENASE COMPLEX, MITOCHONDRIAL"/>
    <property type="match status" value="1"/>
</dbReference>
<evidence type="ECO:0000256" key="5">
    <source>
        <dbReference type="ARBA" id="ARBA00023315"/>
    </source>
</evidence>
<feature type="region of interest" description="Disordered" evidence="7">
    <location>
        <begin position="70"/>
        <end position="140"/>
    </location>
</feature>
<feature type="region of interest" description="Disordered" evidence="7">
    <location>
        <begin position="180"/>
        <end position="225"/>
    </location>
</feature>
<dbReference type="InterPro" id="IPR050743">
    <property type="entry name" value="2-oxoacid_DH_E2_comp"/>
</dbReference>
<evidence type="ECO:0000313" key="10">
    <source>
        <dbReference type="EMBL" id="GAA0366279.1"/>
    </source>
</evidence>
<sequence length="449" mass="48172">MAFKFKLPDVGEGMAEGEIVSWLVSEGDTVEEGDSIAEIQNDKSVEELASPVDGTIKKFLVEPGTVANVGDPIVEIDAEGYEDDSDDSSEESSEEVAAETEMSSEETAAGAEETDPAQSEGEATGEVVKTSDPNKRVLAMPSVRQYAREKDVDISLVEATGKGGRTTREDIDNFVEGGGAEAASTQEETSQETAAPASSGKAISADAKPFKSGRSDQETREKMSTTRKAIANAMTNSNLTIPSVALFDEVVVDKLWDHRKKFKDIAAEQDVKLTFLPYIVKAVIAVLRKFPELNTSLDDTTDEVVYKDYYNIGIATDTERGLYVPVIQDADSKGMFQIAKEITELSGKAHDGKLKGSEMADGSISISNIGSVGGSFFTPIINHPEVAIVGVGRIAQKPVVNAEGEIVPARVQELSLVFDHRVIDGATGQQAMNELKRLLADPELLLMEG</sequence>
<dbReference type="SUPFAM" id="SSF47005">
    <property type="entry name" value="Peripheral subunit-binding domain of 2-oxo acid dehydrogenase complex"/>
    <property type="match status" value="1"/>
</dbReference>
<comment type="caution">
    <text evidence="10">The sequence shown here is derived from an EMBL/GenBank/DDBJ whole genome shotgun (WGS) entry which is preliminary data.</text>
</comment>
<gene>
    <name evidence="10" type="ORF">GCM10008932_18060</name>
</gene>
<evidence type="ECO:0000256" key="7">
    <source>
        <dbReference type="SAM" id="MobiDB-lite"/>
    </source>
</evidence>
<organism evidence="10 11">
    <name type="scientific">Alkalibacterium iburiense</name>
    <dbReference type="NCBI Taxonomy" id="290589"/>
    <lineage>
        <taxon>Bacteria</taxon>
        <taxon>Bacillati</taxon>
        <taxon>Bacillota</taxon>
        <taxon>Bacilli</taxon>
        <taxon>Lactobacillales</taxon>
        <taxon>Carnobacteriaceae</taxon>
        <taxon>Alkalibacterium</taxon>
    </lineage>
</organism>
<dbReference type="CDD" id="cd06849">
    <property type="entry name" value="lipoyl_domain"/>
    <property type="match status" value="1"/>
</dbReference>
<dbReference type="InterPro" id="IPR001078">
    <property type="entry name" value="2-oxoacid_DH_actylTfrase"/>
</dbReference>
<accession>A0ABN0XKM7</accession>
<dbReference type="PROSITE" id="PS51826">
    <property type="entry name" value="PSBD"/>
    <property type="match status" value="1"/>
</dbReference>
<dbReference type="Pfam" id="PF00364">
    <property type="entry name" value="Biotin_lipoyl"/>
    <property type="match status" value="1"/>
</dbReference>
<dbReference type="Gene3D" id="3.30.559.10">
    <property type="entry name" value="Chloramphenicol acetyltransferase-like domain"/>
    <property type="match status" value="1"/>
</dbReference>
<dbReference type="Pfam" id="PF02817">
    <property type="entry name" value="E3_binding"/>
    <property type="match status" value="1"/>
</dbReference>